<dbReference type="SUPFAM" id="SSF51445">
    <property type="entry name" value="(Trans)glycosidases"/>
    <property type="match status" value="1"/>
</dbReference>
<dbReference type="InterPro" id="IPR054470">
    <property type="entry name" value="FIMAH_dom"/>
</dbReference>
<accession>A0ABQ4KMB4</accession>
<keyword evidence="4" id="KW-1185">Reference proteome</keyword>
<dbReference type="Pfam" id="PF22888">
    <property type="entry name" value="FIMAH"/>
    <property type="match status" value="1"/>
</dbReference>
<evidence type="ECO:0000313" key="3">
    <source>
        <dbReference type="EMBL" id="GIN59070.1"/>
    </source>
</evidence>
<gene>
    <name evidence="3" type="ORF">J8TS2_33890</name>
</gene>
<dbReference type="Gene3D" id="1.20.1270.90">
    <property type="entry name" value="AF1782-like"/>
    <property type="match status" value="1"/>
</dbReference>
<name>A0ABQ4KMB4_9BACI</name>
<reference evidence="3 4" key="1">
    <citation type="submission" date="2021-03" db="EMBL/GenBank/DDBJ databases">
        <title>Antimicrobial resistance genes in bacteria isolated from Japanese honey, and their potential for conferring macrolide and lincosamide resistance in the American foulbrood pathogen Paenibacillus larvae.</title>
        <authorList>
            <person name="Okamoto M."/>
            <person name="Kumagai M."/>
            <person name="Kanamori H."/>
            <person name="Takamatsu D."/>
        </authorList>
    </citation>
    <scope>NUCLEOTIDE SEQUENCE [LARGE SCALE GENOMIC DNA]</scope>
    <source>
        <strain evidence="3 4">J8TS2</strain>
    </source>
</reference>
<dbReference type="Proteomes" id="UP000679950">
    <property type="component" value="Unassembled WGS sequence"/>
</dbReference>
<evidence type="ECO:0008006" key="5">
    <source>
        <dbReference type="Google" id="ProtNLM"/>
    </source>
</evidence>
<proteinExistence type="predicted"/>
<dbReference type="Gene3D" id="3.20.20.80">
    <property type="entry name" value="Glycosidases"/>
    <property type="match status" value="1"/>
</dbReference>
<organism evidence="3 4">
    <name type="scientific">Lederbergia ruris</name>
    <dbReference type="NCBI Taxonomy" id="217495"/>
    <lineage>
        <taxon>Bacteria</taxon>
        <taxon>Bacillati</taxon>
        <taxon>Bacillota</taxon>
        <taxon>Bacilli</taxon>
        <taxon>Bacillales</taxon>
        <taxon>Bacillaceae</taxon>
        <taxon>Lederbergia</taxon>
    </lineage>
</organism>
<protein>
    <recommendedName>
        <fullName evidence="5">DUF5722 domain-containing protein</fullName>
    </recommendedName>
</protein>
<feature type="domain" description="FIMAH" evidence="2">
    <location>
        <begin position="1141"/>
        <end position="1208"/>
    </location>
</feature>
<dbReference type="InterPro" id="IPR017853">
    <property type="entry name" value="GH"/>
</dbReference>
<dbReference type="Gene3D" id="2.60.120.260">
    <property type="entry name" value="Galactose-binding domain-like"/>
    <property type="match status" value="1"/>
</dbReference>
<dbReference type="RefSeq" id="WP_212967029.1">
    <property type="nucleotide sequence ID" value="NZ_BORB01000035.1"/>
</dbReference>
<comment type="caution">
    <text evidence="3">The sequence shown here is derived from an EMBL/GenBank/DDBJ whole genome shotgun (WGS) entry which is preliminary data.</text>
</comment>
<evidence type="ECO:0000259" key="2">
    <source>
        <dbReference type="Pfam" id="PF22888"/>
    </source>
</evidence>
<dbReference type="EMBL" id="BORB01000035">
    <property type="protein sequence ID" value="GIN59070.1"/>
    <property type="molecule type" value="Genomic_DNA"/>
</dbReference>
<feature type="domain" description="DUF5722" evidence="1">
    <location>
        <begin position="475"/>
        <end position="873"/>
    </location>
</feature>
<dbReference type="Pfam" id="PF18989">
    <property type="entry name" value="DUF5722"/>
    <property type="match status" value="1"/>
</dbReference>
<evidence type="ECO:0000313" key="4">
    <source>
        <dbReference type="Proteomes" id="UP000679950"/>
    </source>
</evidence>
<dbReference type="InterPro" id="IPR043780">
    <property type="entry name" value="DUF5722"/>
</dbReference>
<evidence type="ECO:0000259" key="1">
    <source>
        <dbReference type="Pfam" id="PF18989"/>
    </source>
</evidence>
<sequence length="1214" mass="139073">MKRMKNYLVGIVLVMIIQLAFGQTVLAGPYHPDIVESDNYRTGSAIYAEKVINDFNTPEQATQWKPGENTKEINYATSMAQGPVYEGAGVLEQVPEDVKVYEWRTIYRELDKPLDLSEYNYFALAANSWAWQSVDYFLKIRLYSGDDVFESITKMNPNTWNPLFLNIKDWENRDSITKIDISFLQNFDLEGVAPGDPGYDSWNGRFQIDYIVATNILDLEFSVDGETEGFMAQNGRLHVQDGALHYEISDQNTYLESPRLLQNLSVADTLVVPMQNTTDAQQVRISWITDEDPKWDEEKSKVFEIESSTEFINYQFSFASNPKWKGTLEQFRIEPIMTTPSGSLIIDKFKLDISLNIDDDYQGRIDVSELTNRDSIQIGGMVDQQYLEANPQAELRLYELQTYEKLDDIADLTPIAKKEAEATFTFDFPLNENGHSRLYSKFVVTLNNQAGEISFVDSPHYITNPEKLAENDYPFPQGKSKKGLQVQMTDDAEELGVSHAAINVSYNSMLYKEHNHPDDTIVYDFEGETFYFKENYVRSLDSSIKSLSDNNNVVSLILILYNEMDPDSPNEHLIHPDAESGGTVYAMNTANSMGVKYYKAITNFLAERYTRTDEKYGRAVNFIVGNEVDENQIWNNMGPKLVTEYIKEYAQTLRLTNTIVKSNYENGRVYVSLTHSWDRDIPAGAMWSYDGRDIVDMLLQFIRSEGDIAWNIAYHPYPENLMDPVFWKDPNAGDNFDTDVITFKNLEVLVDYMKQNDHLFDGDMRRIILSEQGFHSLDNSLESQKIQAAAYALAYYKSKFLDGIDSFILHRHVDHKEEYGLHLGLWTYADVGNSTPQDKKFIYDVMKYIDTERSLEVTEFAKPIIGIDSWEEMIPNFDPELLAERQLPVAVETGVVKKQWHKKKIADFDDGIGLWEPADNTRSIDWNIKDSLAGKGSLQVNFNTFAKYWRGADIKLDKPIDAEANPYLSLGLKIPNAPKDQLYTAKVKVYNGENYAEGIYSFKDENEWKQIALNLEKWQGKEAIDRIKVWIQSTTIDNWDGSFLIDEVSLATAVEMQPELDDSKLVELLDEAKSIKNEGKYTENTYTALQRAILAAEKSLKEVTTEEELNMEITALQSAIDGLLALDDLDSSYMQSILEKHKGELSEKDYRSLSTHLIAVGQFEKKGMAAKVIKHMKSFKQLIDFQLTNNSIPKELHEVLEKDADSLILKWQEK</sequence>